<dbReference type="AlphaFoldDB" id="A0A1I3R4L1"/>
<gene>
    <name evidence="2" type="ORF">SAMN05443661_1279</name>
</gene>
<proteinExistence type="predicted"/>
<protein>
    <recommendedName>
        <fullName evidence="4">PGF-CTERM sorting domain-containing protein</fullName>
    </recommendedName>
</protein>
<evidence type="ECO:0000313" key="2">
    <source>
        <dbReference type="EMBL" id="SFJ40381.1"/>
    </source>
</evidence>
<reference evidence="2 3" key="1">
    <citation type="submission" date="2016-10" db="EMBL/GenBank/DDBJ databases">
        <authorList>
            <person name="de Groot N.N."/>
        </authorList>
    </citation>
    <scope>NUCLEOTIDE SEQUENCE [LARGE SCALE GENOMIC DNA]</scope>
    <source>
        <strain evidence="2 3">SP2</strain>
    </source>
</reference>
<dbReference type="Proteomes" id="UP000182829">
    <property type="component" value="Unassembled WGS sequence"/>
</dbReference>
<dbReference type="RefSeq" id="WP_015233806.1">
    <property type="nucleotide sequence ID" value="NZ_FORO01000027.1"/>
</dbReference>
<dbReference type="EMBL" id="FORO01000027">
    <property type="protein sequence ID" value="SFJ40381.1"/>
    <property type="molecule type" value="Genomic_DNA"/>
</dbReference>
<accession>A0A1I3R4L1</accession>
<evidence type="ECO:0008006" key="4">
    <source>
        <dbReference type="Google" id="ProtNLM"/>
    </source>
</evidence>
<feature type="compositionally biased region" description="Acidic residues" evidence="1">
    <location>
        <begin position="270"/>
        <end position="302"/>
    </location>
</feature>
<feature type="region of interest" description="Disordered" evidence="1">
    <location>
        <begin position="270"/>
        <end position="306"/>
    </location>
</feature>
<name>A0A1I3R4L1_9EURY</name>
<sequence length="326" mass="34382">MSVSPRIPVRFTGLLLVALTAALAVGLVSIGAVSVSAGDDADPTPITVDSSDDPTGVGPVAATQTGVSETEFVEPVPEEGDPYFETEAGDGSWISYVNPRDEYRTPYLGDASGKLCVALLNENGDPVVGESVPDTTVTVPTGEELEWHTNADPFVVEYPLTESYERPLDADQFGTTDDLPQGDGYLDSHCLEWHGLTEDETLEYGEVEIEGEDADDVDVVGYVQQAHDSWDSDGDPIEAAEPYEDTGGWTYHEDGSHGQAVVVLQLDGDRDVDVDDSDDGDDSSTDDGDSASDNDGGDDSADETPGFGSIAVLVALAATLLASRRA</sequence>
<evidence type="ECO:0000256" key="1">
    <source>
        <dbReference type="SAM" id="MobiDB-lite"/>
    </source>
</evidence>
<organism evidence="2 3">
    <name type="scientific">Natronobacterium gregoryi</name>
    <dbReference type="NCBI Taxonomy" id="44930"/>
    <lineage>
        <taxon>Archaea</taxon>
        <taxon>Methanobacteriati</taxon>
        <taxon>Methanobacteriota</taxon>
        <taxon>Stenosarchaea group</taxon>
        <taxon>Halobacteria</taxon>
        <taxon>Halobacteriales</taxon>
        <taxon>Natrialbaceae</taxon>
        <taxon>Natronobacterium</taxon>
    </lineage>
</organism>
<dbReference type="OMA" id="YLDSHCI"/>
<evidence type="ECO:0000313" key="3">
    <source>
        <dbReference type="Proteomes" id="UP000182829"/>
    </source>
</evidence>
<dbReference type="GeneID" id="14210302"/>